<evidence type="ECO:0000256" key="3">
    <source>
        <dbReference type="ARBA" id="ARBA00022777"/>
    </source>
</evidence>
<reference evidence="5" key="2">
    <citation type="journal article" date="2021" name="PeerJ">
        <title>Extensive microbial diversity within the chicken gut microbiome revealed by metagenomics and culture.</title>
        <authorList>
            <person name="Gilroy R."/>
            <person name="Ravi A."/>
            <person name="Getino M."/>
            <person name="Pursley I."/>
            <person name="Horton D.L."/>
            <person name="Alikhan N.F."/>
            <person name="Baker D."/>
            <person name="Gharbi K."/>
            <person name="Hall N."/>
            <person name="Watson M."/>
            <person name="Adriaenssens E.M."/>
            <person name="Foster-Nyarko E."/>
            <person name="Jarju S."/>
            <person name="Secka A."/>
            <person name="Antonio M."/>
            <person name="Oren A."/>
            <person name="Chaudhuri R.R."/>
            <person name="La Ragione R."/>
            <person name="Hildebrand F."/>
            <person name="Pallen M.J."/>
        </authorList>
    </citation>
    <scope>NUCLEOTIDE SEQUENCE</scope>
    <source>
        <strain evidence="5">CHK188-20938</strain>
    </source>
</reference>
<evidence type="ECO:0000256" key="1">
    <source>
        <dbReference type="ARBA" id="ARBA00006284"/>
    </source>
</evidence>
<dbReference type="Pfam" id="PF02595">
    <property type="entry name" value="Gly_kinase"/>
    <property type="match status" value="1"/>
</dbReference>
<dbReference type="Proteomes" id="UP000824169">
    <property type="component" value="Unassembled WGS sequence"/>
</dbReference>
<dbReference type="InterPro" id="IPR018197">
    <property type="entry name" value="Glycerate_kinase_RE-like"/>
</dbReference>
<dbReference type="InterPro" id="IPR036129">
    <property type="entry name" value="Glycerate_kinase_sf"/>
</dbReference>
<dbReference type="EMBL" id="DVOO01000007">
    <property type="protein sequence ID" value="HIV24511.1"/>
    <property type="molecule type" value="Genomic_DNA"/>
</dbReference>
<dbReference type="Gene3D" id="3.90.1510.10">
    <property type="entry name" value="Glycerate kinase, domain 2"/>
    <property type="match status" value="1"/>
</dbReference>
<dbReference type="InterPro" id="IPR018193">
    <property type="entry name" value="Glyc_kinase_flavodox-like_fold"/>
</dbReference>
<dbReference type="NCBIfam" id="TIGR00045">
    <property type="entry name" value="glycerate kinase"/>
    <property type="match status" value="1"/>
</dbReference>
<dbReference type="GO" id="GO:0008887">
    <property type="term" value="F:glycerate kinase activity"/>
    <property type="evidence" value="ECO:0007669"/>
    <property type="project" value="UniProtKB-UniRule"/>
</dbReference>
<evidence type="ECO:0000256" key="2">
    <source>
        <dbReference type="ARBA" id="ARBA00022679"/>
    </source>
</evidence>
<comment type="similarity">
    <text evidence="1 4">Belongs to the glycerate kinase type-1 family.</text>
</comment>
<sequence>MKVVIAMDSMKGSLSSLEAGRAAAEGIRLARPEARIVVKPLADGGEGTVEALTAGLGGEFVTVPVHGPLGEAVTARYGILPDGTAVMEMAEASGLTLVPGDRLDPWRASTYGTGEMIRDALGRGCRDFLIGIGGSATTDGGTGMLAALGYEFLDSRRQPAAPGIGELDRIDRICAANRLPELEQCRFRIACDVSNPLLGEQGAVWVYGPQKGVREEEKPVLDAKMLHFAEKTVEYTGKDCRNAPGAGAAGGLGFAFLSYFPEARLQPGAELVLEILGLEREIAEADFVVTGEGRLDAQTSMGKAPAGIARIAKKYGKRVIAFAGQIAEDAGACRQAGIDACFSILPGVLSLEEAMRPETAEKNLKRTAEQVFRLL</sequence>
<comment type="caution">
    <text evidence="5">The sequence shown here is derived from an EMBL/GenBank/DDBJ whole genome shotgun (WGS) entry which is preliminary data.</text>
</comment>
<dbReference type="PANTHER" id="PTHR21599">
    <property type="entry name" value="GLYCERATE KINASE"/>
    <property type="match status" value="1"/>
</dbReference>
<evidence type="ECO:0000313" key="6">
    <source>
        <dbReference type="Proteomes" id="UP000824169"/>
    </source>
</evidence>
<dbReference type="Gene3D" id="3.40.50.10350">
    <property type="entry name" value="Glycerate kinase, domain 1"/>
    <property type="match status" value="1"/>
</dbReference>
<reference evidence="5" key="1">
    <citation type="submission" date="2020-10" db="EMBL/GenBank/DDBJ databases">
        <authorList>
            <person name="Gilroy R."/>
        </authorList>
    </citation>
    <scope>NUCLEOTIDE SEQUENCE</scope>
    <source>
        <strain evidence="5">CHK188-20938</strain>
    </source>
</reference>
<dbReference type="AlphaFoldDB" id="A0A9D1P120"/>
<dbReference type="InterPro" id="IPR004381">
    <property type="entry name" value="Glycerate_kinase"/>
</dbReference>
<keyword evidence="2 4" id="KW-0808">Transferase</keyword>
<keyword evidence="3 4" id="KW-0418">Kinase</keyword>
<name>A0A9D1P120_9FIRM</name>
<dbReference type="PIRSF" id="PIRSF006078">
    <property type="entry name" value="GlxK"/>
    <property type="match status" value="1"/>
</dbReference>
<dbReference type="SUPFAM" id="SSF110738">
    <property type="entry name" value="Glycerate kinase I"/>
    <property type="match status" value="1"/>
</dbReference>
<proteinExistence type="inferred from homology"/>
<gene>
    <name evidence="5" type="ORF">IAB71_01800</name>
</gene>
<evidence type="ECO:0000313" key="5">
    <source>
        <dbReference type="EMBL" id="HIV24511.1"/>
    </source>
</evidence>
<accession>A0A9D1P120</accession>
<protein>
    <submittedName>
        <fullName evidence="5">Glycerate kinase</fullName>
    </submittedName>
</protein>
<evidence type="ECO:0000256" key="4">
    <source>
        <dbReference type="PIRNR" id="PIRNR006078"/>
    </source>
</evidence>
<organism evidence="5 6">
    <name type="scientific">Candidatus Scatomonas pullistercoris</name>
    <dbReference type="NCBI Taxonomy" id="2840920"/>
    <lineage>
        <taxon>Bacteria</taxon>
        <taxon>Bacillati</taxon>
        <taxon>Bacillota</taxon>
        <taxon>Clostridia</taxon>
        <taxon>Lachnospirales</taxon>
        <taxon>Lachnospiraceae</taxon>
        <taxon>Lachnospiraceae incertae sedis</taxon>
        <taxon>Candidatus Scatomonas</taxon>
    </lineage>
</organism>
<dbReference type="GO" id="GO:0031388">
    <property type="term" value="P:organic acid phosphorylation"/>
    <property type="evidence" value="ECO:0007669"/>
    <property type="project" value="UniProtKB-UniRule"/>
</dbReference>
<dbReference type="PANTHER" id="PTHR21599:SF0">
    <property type="entry name" value="GLYCERATE KINASE"/>
    <property type="match status" value="1"/>
</dbReference>